<evidence type="ECO:0000313" key="3">
    <source>
        <dbReference type="EMBL" id="WOQ69141.1"/>
    </source>
</evidence>
<feature type="region of interest" description="Disordered" evidence="1">
    <location>
        <begin position="27"/>
        <end position="47"/>
    </location>
</feature>
<dbReference type="EMBL" id="CP137080">
    <property type="protein sequence ID" value="WOQ69141.1"/>
    <property type="molecule type" value="Genomic_DNA"/>
</dbReference>
<evidence type="ECO:0008006" key="5">
    <source>
        <dbReference type="Google" id="ProtNLM"/>
    </source>
</evidence>
<evidence type="ECO:0000256" key="2">
    <source>
        <dbReference type="SAM" id="SignalP"/>
    </source>
</evidence>
<feature type="chain" id="PRO_5043871458" description="Lipoprotein" evidence="2">
    <location>
        <begin position="21"/>
        <end position="152"/>
    </location>
</feature>
<keyword evidence="2" id="KW-0732">Signal</keyword>
<accession>A0AAU0MFA2</accession>
<sequence length="152" mass="15177">MKTRLTALAIAGIALFGLTACTGGAPENGSDGGSGSDAGGSASSEQTVDEACSIVNDTIEGAVAEFEGISMEDPAAAVEAFQAAGEALGEEAGRIGNPEVADVLPDLETALATVAEAMDALAAGDSTKLTELESVGTEMQASFTEFQRLCLE</sequence>
<reference evidence="3 4" key="1">
    <citation type="submission" date="2023-10" db="EMBL/GenBank/DDBJ databases">
        <title>Y20.</title>
        <authorList>
            <person name="Zhang G."/>
            <person name="Ding Y."/>
        </authorList>
    </citation>
    <scope>NUCLEOTIDE SEQUENCE [LARGE SCALE GENOMIC DNA]</scope>
    <source>
        <strain evidence="3 4">Y20</strain>
    </source>
</reference>
<proteinExistence type="predicted"/>
<keyword evidence="4" id="KW-1185">Reference proteome</keyword>
<evidence type="ECO:0000313" key="4">
    <source>
        <dbReference type="Proteomes" id="UP001329313"/>
    </source>
</evidence>
<name>A0AAU0MFA2_9MICO</name>
<dbReference type="AlphaFoldDB" id="A0AAU0MFA2"/>
<organism evidence="3 4">
    <name type="scientific">Microbacterium limosum</name>
    <dbReference type="NCBI Taxonomy" id="3079935"/>
    <lineage>
        <taxon>Bacteria</taxon>
        <taxon>Bacillati</taxon>
        <taxon>Actinomycetota</taxon>
        <taxon>Actinomycetes</taxon>
        <taxon>Micrococcales</taxon>
        <taxon>Microbacteriaceae</taxon>
        <taxon>Microbacterium</taxon>
    </lineage>
</organism>
<evidence type="ECO:0000256" key="1">
    <source>
        <dbReference type="SAM" id="MobiDB-lite"/>
    </source>
</evidence>
<protein>
    <recommendedName>
        <fullName evidence="5">Lipoprotein</fullName>
    </recommendedName>
</protein>
<dbReference type="RefSeq" id="WP_330170272.1">
    <property type="nucleotide sequence ID" value="NZ_CP137080.1"/>
</dbReference>
<dbReference type="KEGG" id="mliy:RYJ27_10600"/>
<feature type="signal peptide" evidence="2">
    <location>
        <begin position="1"/>
        <end position="20"/>
    </location>
</feature>
<gene>
    <name evidence="3" type="ORF">RYJ27_10600</name>
</gene>
<dbReference type="Proteomes" id="UP001329313">
    <property type="component" value="Chromosome"/>
</dbReference>